<dbReference type="GO" id="GO:0005737">
    <property type="term" value="C:cytoplasm"/>
    <property type="evidence" value="ECO:0007669"/>
    <property type="project" value="UniProtKB-ARBA"/>
</dbReference>
<dbReference type="Proteomes" id="UP001344447">
    <property type="component" value="Unassembled WGS sequence"/>
</dbReference>
<dbReference type="PROSITE" id="PS50192">
    <property type="entry name" value="T_SNARE"/>
    <property type="match status" value="1"/>
</dbReference>
<sequence>MGDVWLNEHDNIVKLINSLTADIKEYAIQQRNNPGVVQKNTPTKLRNGLVHITNEILRLQDSLTYGNNRNIQEKELLRRKNKVESLVSMKNQLIATLDAAINNTSQKNELMGNNGGNIGYSGRQFGKPKETEVTKQYDNQQLFLNQQHVMREQDESLDLLSQSIMRQKNIAHAMGNELEQHNEMLDDIEIGTDAVSMRLRNANRRMETIKQNAGSTCMIVCIVILIILIVVLVATDSGCKIYNDPNHCP</sequence>
<keyword evidence="3 6" id="KW-0812">Transmembrane</keyword>
<keyword evidence="9" id="KW-1185">Reference proteome</keyword>
<evidence type="ECO:0000313" key="9">
    <source>
        <dbReference type="Proteomes" id="UP001344447"/>
    </source>
</evidence>
<evidence type="ECO:0000259" key="7">
    <source>
        <dbReference type="PROSITE" id="PS50192"/>
    </source>
</evidence>
<dbReference type="GO" id="GO:0016020">
    <property type="term" value="C:membrane"/>
    <property type="evidence" value="ECO:0007669"/>
    <property type="project" value="UniProtKB-SubCell"/>
</dbReference>
<dbReference type="AlphaFoldDB" id="A0AAN7U0B6"/>
<reference evidence="8 9" key="1">
    <citation type="submission" date="2023-11" db="EMBL/GenBank/DDBJ databases">
        <title>Dfirmibasis_genome.</title>
        <authorList>
            <person name="Edelbroek B."/>
            <person name="Kjellin J."/>
            <person name="Jerlstrom-Hultqvist J."/>
            <person name="Soderbom F."/>
        </authorList>
    </citation>
    <scope>NUCLEOTIDE SEQUENCE [LARGE SCALE GENOMIC DNA]</scope>
    <source>
        <strain evidence="8 9">TNS-C-14</strain>
    </source>
</reference>
<keyword evidence="4 6" id="KW-1133">Transmembrane helix</keyword>
<feature type="transmembrane region" description="Helical" evidence="6">
    <location>
        <begin position="213"/>
        <end position="234"/>
    </location>
</feature>
<organism evidence="8 9">
    <name type="scientific">Dictyostelium firmibasis</name>
    <dbReference type="NCBI Taxonomy" id="79012"/>
    <lineage>
        <taxon>Eukaryota</taxon>
        <taxon>Amoebozoa</taxon>
        <taxon>Evosea</taxon>
        <taxon>Eumycetozoa</taxon>
        <taxon>Dictyostelia</taxon>
        <taxon>Dictyosteliales</taxon>
        <taxon>Dictyosteliaceae</taxon>
        <taxon>Dictyostelium</taxon>
    </lineage>
</organism>
<keyword evidence="5 6" id="KW-0472">Membrane</keyword>
<dbReference type="Gene3D" id="1.20.5.110">
    <property type="match status" value="1"/>
</dbReference>
<proteinExistence type="predicted"/>
<name>A0AAN7U0B6_9MYCE</name>
<evidence type="ECO:0000256" key="2">
    <source>
        <dbReference type="ARBA" id="ARBA00022448"/>
    </source>
</evidence>
<evidence type="ECO:0000256" key="5">
    <source>
        <dbReference type="ARBA" id="ARBA00023136"/>
    </source>
</evidence>
<protein>
    <recommendedName>
        <fullName evidence="7">t-SNARE coiled-coil homology domain-containing protein</fullName>
    </recommendedName>
</protein>
<accession>A0AAN7U0B6</accession>
<dbReference type="InterPro" id="IPR000727">
    <property type="entry name" value="T_SNARE_dom"/>
</dbReference>
<dbReference type="GO" id="GO:0012505">
    <property type="term" value="C:endomembrane system"/>
    <property type="evidence" value="ECO:0007669"/>
    <property type="project" value="UniProtKB-ARBA"/>
</dbReference>
<evidence type="ECO:0000256" key="3">
    <source>
        <dbReference type="ARBA" id="ARBA00022692"/>
    </source>
</evidence>
<evidence type="ECO:0000313" key="8">
    <source>
        <dbReference type="EMBL" id="KAK5578903.1"/>
    </source>
</evidence>
<keyword evidence="2" id="KW-0813">Transport</keyword>
<comment type="subcellular location">
    <subcellularLocation>
        <location evidence="1">Membrane</location>
        <topology evidence="1">Single-pass membrane protein</topology>
    </subcellularLocation>
</comment>
<evidence type="ECO:0000256" key="4">
    <source>
        <dbReference type="ARBA" id="ARBA00022989"/>
    </source>
</evidence>
<feature type="domain" description="T-SNARE coiled-coil homology" evidence="7">
    <location>
        <begin position="147"/>
        <end position="209"/>
    </location>
</feature>
<dbReference type="SMART" id="SM00397">
    <property type="entry name" value="t_SNARE"/>
    <property type="match status" value="1"/>
</dbReference>
<evidence type="ECO:0000256" key="6">
    <source>
        <dbReference type="SAM" id="Phobius"/>
    </source>
</evidence>
<dbReference type="CDD" id="cd15841">
    <property type="entry name" value="SNARE_Qc"/>
    <property type="match status" value="1"/>
</dbReference>
<gene>
    <name evidence="8" type="ORF">RB653_008578</name>
</gene>
<dbReference type="PANTHER" id="PTHR12791">
    <property type="entry name" value="GOLGI SNARE BET1-RELATED"/>
    <property type="match status" value="1"/>
</dbReference>
<evidence type="ECO:0000256" key="1">
    <source>
        <dbReference type="ARBA" id="ARBA00004167"/>
    </source>
</evidence>
<dbReference type="EMBL" id="JAVFKY010000003">
    <property type="protein sequence ID" value="KAK5578903.1"/>
    <property type="molecule type" value="Genomic_DNA"/>
</dbReference>
<comment type="caution">
    <text evidence="8">The sequence shown here is derived from an EMBL/GenBank/DDBJ whole genome shotgun (WGS) entry which is preliminary data.</text>
</comment>
<dbReference type="Pfam" id="PF05739">
    <property type="entry name" value="SNARE"/>
    <property type="match status" value="1"/>
</dbReference>
<dbReference type="SUPFAM" id="SSF58038">
    <property type="entry name" value="SNARE fusion complex"/>
    <property type="match status" value="1"/>
</dbReference>